<accession>X0YF33</accession>
<reference evidence="1" key="1">
    <citation type="journal article" date="2014" name="Front. Microbiol.">
        <title>High frequency of phylogenetically diverse reductive dehalogenase-homologous genes in deep subseafloor sedimentary metagenomes.</title>
        <authorList>
            <person name="Kawai M."/>
            <person name="Futagami T."/>
            <person name="Toyoda A."/>
            <person name="Takaki Y."/>
            <person name="Nishi S."/>
            <person name="Hori S."/>
            <person name="Arai W."/>
            <person name="Tsubouchi T."/>
            <person name="Morono Y."/>
            <person name="Uchiyama I."/>
            <person name="Ito T."/>
            <person name="Fujiyama A."/>
            <person name="Inagaki F."/>
            <person name="Takami H."/>
        </authorList>
    </citation>
    <scope>NUCLEOTIDE SEQUENCE</scope>
    <source>
        <strain evidence="1">Expedition CK06-06</strain>
    </source>
</reference>
<organism evidence="1">
    <name type="scientific">marine sediment metagenome</name>
    <dbReference type="NCBI Taxonomy" id="412755"/>
    <lineage>
        <taxon>unclassified sequences</taxon>
        <taxon>metagenomes</taxon>
        <taxon>ecological metagenomes</taxon>
    </lineage>
</organism>
<protein>
    <recommendedName>
        <fullName evidence="2">Tyr recombinase domain-containing protein</fullName>
    </recommendedName>
</protein>
<dbReference type="AlphaFoldDB" id="X0YF33"/>
<comment type="caution">
    <text evidence="1">The sequence shown here is derived from an EMBL/GenBank/DDBJ whole genome shotgun (WGS) entry which is preliminary data.</text>
</comment>
<name>X0YF33_9ZZZZ</name>
<proteinExistence type="predicted"/>
<evidence type="ECO:0000313" key="1">
    <source>
        <dbReference type="EMBL" id="GAG54440.1"/>
    </source>
</evidence>
<sequence>MFWRVVNNSGLGALKSETLGWHSIRRPLLSGLVDNGLNVFAAKAFLRWKTTIGELGALAMPARYYSNVVITLEGTNVLSEESKEDKEVFEKYHPFLPLWNDNG</sequence>
<dbReference type="EMBL" id="BART01004536">
    <property type="protein sequence ID" value="GAG54440.1"/>
    <property type="molecule type" value="Genomic_DNA"/>
</dbReference>
<gene>
    <name evidence="1" type="ORF">S01H4_11305</name>
</gene>
<evidence type="ECO:0008006" key="2">
    <source>
        <dbReference type="Google" id="ProtNLM"/>
    </source>
</evidence>